<sequence>MLTCSYRSIIYIFFAWMLAACGGGGGGGVDASDGNIGGDLAELTITPDITPFTEGLPFSIDADSQLTIRATVTDASGAPVTNAQVSYSIDVGNIDTLSTITNSSGITATAAILSAGATGSATAGTLRITAISGSSVGVKTVPYISAENGEDSPVTPTPSDTTVELTFLSAFDDSTTPPTETAFLSQQSIPFGDTIFVKVVVSPAQAGTPSVAISSTTTSNGSTIPFGSLDTTSLEITTDSGGETSSGVVALRPGDQSGTASITATFGEFSDQEDISIINPSILIGFANDDNSINTSSIKINDDDSLNSVTLSSGGTALLATEIFIENTAGTFTHSGNNYSRYTQSAKIDYTSNCATTPDSQNPAINRSSISYSSSDSNTISGVTLATYKTVSCTSTDTVQASTTINNTLFTATTAINFNPQVANLIEFVDVKDSAGNSINSIALQGSPSVVPQSAQVTFRVLDDSNPVQGVKVFFSLTTSKGGVRLSTDDPDTVTYPDGIPLSTDADGEVTVIVTSGNLPTGVAISARIEDPTDPTNNPNNDVIDGEVIPVTSTALAVNTGIPHQGGFTIAADNRVPNAFDYQGVPVELTVFATDVSGIAAPNGTSINFKTENNAGQLVNENTVDSNNCLINNGSCSITWKSQQLSNKPDVSQAIDKFIDTANPISGKNINDVDILLATLSNGKTLYQAIVEFGDDIVTSNTEVIPVSPGTFTTDLTSFGITANDLLTDSTSSENSLGSTYTTLIDLSAFDASPVPVLRHQMPNDTLIANYTIADVLAAESIASLTSMNISTLPFSSYISNKNDRYGRVQVLSWTTGEETFTDDGGDGLFNGNLAAEEIDDLPEAFTDNNQDGVRDQDPGVNLEEFEDFNGNTTYDAANGIYNGFRCDDAARTAGHCPDINKLVDVRASATIIAATKSLNLAFVAPGTDLTLADYRGTNTFRPLTQKSAIYKGMLRPVTNGVKFDDNGNITEINIDETPSSSFTFTVIVYDENGNPPPSGTTIDVVAPTTAKLDSPTATLTTPSTDDPYSFTVTISRDPDAEDTSSGLSITWTTPANVSGPALSATRTITIAQNP</sequence>
<dbReference type="PROSITE" id="PS51257">
    <property type="entry name" value="PROKAR_LIPOPROTEIN"/>
    <property type="match status" value="1"/>
</dbReference>
<dbReference type="RefSeq" id="WP_344800448.1">
    <property type="nucleotide sequence ID" value="NZ_BAABBN010000015.1"/>
</dbReference>
<organism evidence="1 2">
    <name type="scientific">Litoribacillus peritrichatus</name>
    <dbReference type="NCBI Taxonomy" id="718191"/>
    <lineage>
        <taxon>Bacteria</taxon>
        <taxon>Pseudomonadati</taxon>
        <taxon>Pseudomonadota</taxon>
        <taxon>Gammaproteobacteria</taxon>
        <taxon>Oceanospirillales</taxon>
        <taxon>Oceanospirillaceae</taxon>
        <taxon>Litoribacillus</taxon>
    </lineage>
</organism>
<reference evidence="2" key="1">
    <citation type="journal article" date="2019" name="Int. J. Syst. Evol. Microbiol.">
        <title>The Global Catalogue of Microorganisms (GCM) 10K type strain sequencing project: providing services to taxonomists for standard genome sequencing and annotation.</title>
        <authorList>
            <consortium name="The Broad Institute Genomics Platform"/>
            <consortium name="The Broad Institute Genome Sequencing Center for Infectious Disease"/>
            <person name="Wu L."/>
            <person name="Ma J."/>
        </authorList>
    </citation>
    <scope>NUCLEOTIDE SEQUENCE [LARGE SCALE GENOMIC DNA]</scope>
    <source>
        <strain evidence="2">JCM 17551</strain>
    </source>
</reference>
<evidence type="ECO:0008006" key="3">
    <source>
        <dbReference type="Google" id="ProtNLM"/>
    </source>
</evidence>
<evidence type="ECO:0000313" key="2">
    <source>
        <dbReference type="Proteomes" id="UP001501565"/>
    </source>
</evidence>
<dbReference type="InterPro" id="IPR013783">
    <property type="entry name" value="Ig-like_fold"/>
</dbReference>
<dbReference type="Gene3D" id="2.60.40.10">
    <property type="entry name" value="Immunoglobulins"/>
    <property type="match status" value="2"/>
</dbReference>
<proteinExistence type="predicted"/>
<gene>
    <name evidence="1" type="ORF">GCM10022277_40280</name>
</gene>
<comment type="caution">
    <text evidence="1">The sequence shown here is derived from an EMBL/GenBank/DDBJ whole genome shotgun (WGS) entry which is preliminary data.</text>
</comment>
<accession>A0ABP7N949</accession>
<protein>
    <recommendedName>
        <fullName evidence="3">Big-1 domain-containing protein</fullName>
    </recommendedName>
</protein>
<keyword evidence="2" id="KW-1185">Reference proteome</keyword>
<dbReference type="SUPFAM" id="SSF49373">
    <property type="entry name" value="Invasin/intimin cell-adhesion fragments"/>
    <property type="match status" value="2"/>
</dbReference>
<name>A0ABP7N949_9GAMM</name>
<dbReference type="Proteomes" id="UP001501565">
    <property type="component" value="Unassembled WGS sequence"/>
</dbReference>
<evidence type="ECO:0000313" key="1">
    <source>
        <dbReference type="EMBL" id="GAA3940247.1"/>
    </source>
</evidence>
<dbReference type="InterPro" id="IPR008964">
    <property type="entry name" value="Invasin/intimin_cell_adhesion"/>
</dbReference>
<dbReference type="EMBL" id="BAABBN010000015">
    <property type="protein sequence ID" value="GAA3940247.1"/>
    <property type="molecule type" value="Genomic_DNA"/>
</dbReference>